<proteinExistence type="predicted"/>
<dbReference type="EnsemblProtists" id="EKX40635">
    <property type="protein sequence ID" value="EKX40635"/>
    <property type="gene ID" value="GUITHDRAFT_88647"/>
</dbReference>
<evidence type="ECO:0000313" key="2">
    <source>
        <dbReference type="EnsemblProtists" id="EKX40635"/>
    </source>
</evidence>
<dbReference type="GeneID" id="17297400"/>
<sequence length="309" mass="34054">MLQEATCFAPPSLLAPSSPKLTASSPKLTASPRFPRATSHRLCEMSVSEYETLKGLRVKNVKTCEGADIVSPSGRRLLVFLTHFGDLSSWEYARQLLHYMPLLHSRGVKVMAIGIGSQEAGKKFADQLKFPEELLFFDPDASCAAELGFSAGFGRSSARDAQSNPLSPYLRLLPMLLGIGSPGTLGQVIYGYFGDRGYDPKWTVSHLRDFATGSFPFVEPELFDRLGSGYLRPFELATVRLQNMIGILEQWNELIPENQDLVVQQGGTIVMEGDQTIYRFDDRGILVYAGERGVASVPQVIEKALGEKL</sequence>
<dbReference type="Pfam" id="PF13911">
    <property type="entry name" value="AhpC-TSA_2"/>
    <property type="match status" value="1"/>
</dbReference>
<dbReference type="KEGG" id="gtt:GUITHDRAFT_88647"/>
<dbReference type="OMA" id="KFCEYTG"/>
<dbReference type="STRING" id="905079.L1IXR9"/>
<reference evidence="2" key="3">
    <citation type="submission" date="2016-03" db="UniProtKB">
        <authorList>
            <consortium name="EnsemblProtists"/>
        </authorList>
    </citation>
    <scope>IDENTIFICATION</scope>
</reference>
<reference evidence="1 3" key="1">
    <citation type="journal article" date="2012" name="Nature">
        <title>Algal genomes reveal evolutionary mosaicism and the fate of nucleomorphs.</title>
        <authorList>
            <consortium name="DOE Joint Genome Institute"/>
            <person name="Curtis B.A."/>
            <person name="Tanifuji G."/>
            <person name="Burki F."/>
            <person name="Gruber A."/>
            <person name="Irimia M."/>
            <person name="Maruyama S."/>
            <person name="Arias M.C."/>
            <person name="Ball S.G."/>
            <person name="Gile G.H."/>
            <person name="Hirakawa Y."/>
            <person name="Hopkins J.F."/>
            <person name="Kuo A."/>
            <person name="Rensing S.A."/>
            <person name="Schmutz J."/>
            <person name="Symeonidi A."/>
            <person name="Elias M."/>
            <person name="Eveleigh R.J."/>
            <person name="Herman E.K."/>
            <person name="Klute M.J."/>
            <person name="Nakayama T."/>
            <person name="Obornik M."/>
            <person name="Reyes-Prieto A."/>
            <person name="Armbrust E.V."/>
            <person name="Aves S.J."/>
            <person name="Beiko R.G."/>
            <person name="Coutinho P."/>
            <person name="Dacks J.B."/>
            <person name="Durnford D.G."/>
            <person name="Fast N.M."/>
            <person name="Green B.R."/>
            <person name="Grisdale C.J."/>
            <person name="Hempel F."/>
            <person name="Henrissat B."/>
            <person name="Hoppner M.P."/>
            <person name="Ishida K."/>
            <person name="Kim E."/>
            <person name="Koreny L."/>
            <person name="Kroth P.G."/>
            <person name="Liu Y."/>
            <person name="Malik S.B."/>
            <person name="Maier U.G."/>
            <person name="McRose D."/>
            <person name="Mock T."/>
            <person name="Neilson J.A."/>
            <person name="Onodera N.T."/>
            <person name="Poole A.M."/>
            <person name="Pritham E.J."/>
            <person name="Richards T.A."/>
            <person name="Rocap G."/>
            <person name="Roy S.W."/>
            <person name="Sarai C."/>
            <person name="Schaack S."/>
            <person name="Shirato S."/>
            <person name="Slamovits C.H."/>
            <person name="Spencer D.F."/>
            <person name="Suzuki S."/>
            <person name="Worden A.Z."/>
            <person name="Zauner S."/>
            <person name="Barry K."/>
            <person name="Bell C."/>
            <person name="Bharti A.K."/>
            <person name="Crow J.A."/>
            <person name="Grimwood J."/>
            <person name="Kramer R."/>
            <person name="Lindquist E."/>
            <person name="Lucas S."/>
            <person name="Salamov A."/>
            <person name="McFadden G.I."/>
            <person name="Lane C.E."/>
            <person name="Keeling P.J."/>
            <person name="Gray M.W."/>
            <person name="Grigoriev I.V."/>
            <person name="Archibald J.M."/>
        </authorList>
    </citation>
    <scope>NUCLEOTIDE SEQUENCE</scope>
    <source>
        <strain evidence="1 3">CCMP2712</strain>
    </source>
</reference>
<dbReference type="EMBL" id="JH993029">
    <property type="protein sequence ID" value="EKX40635.1"/>
    <property type="molecule type" value="Genomic_DNA"/>
</dbReference>
<organism evidence="1">
    <name type="scientific">Guillardia theta (strain CCMP2712)</name>
    <name type="common">Cryptophyte</name>
    <dbReference type="NCBI Taxonomy" id="905079"/>
    <lineage>
        <taxon>Eukaryota</taxon>
        <taxon>Cryptophyceae</taxon>
        <taxon>Pyrenomonadales</taxon>
        <taxon>Geminigeraceae</taxon>
        <taxon>Guillardia</taxon>
    </lineage>
</organism>
<dbReference type="PANTHER" id="PTHR28630">
    <property type="match status" value="1"/>
</dbReference>
<dbReference type="PANTHER" id="PTHR28630:SF3">
    <property type="entry name" value="PEROXIREDOXIN-LIKE 2C"/>
    <property type="match status" value="1"/>
</dbReference>
<dbReference type="HOGENOM" id="CLU_061685_0_0_1"/>
<keyword evidence="3" id="KW-1185">Reference proteome</keyword>
<name>L1IXR9_GUITC</name>
<protein>
    <submittedName>
        <fullName evidence="1 2">Uncharacterized protein</fullName>
    </submittedName>
</protein>
<dbReference type="InterPro" id="IPR032801">
    <property type="entry name" value="PXL2A/B/C"/>
</dbReference>
<accession>L1IXR9</accession>
<dbReference type="AlphaFoldDB" id="L1IXR9"/>
<dbReference type="Proteomes" id="UP000011087">
    <property type="component" value="Unassembled WGS sequence"/>
</dbReference>
<reference evidence="3" key="2">
    <citation type="submission" date="2012-11" db="EMBL/GenBank/DDBJ databases">
        <authorList>
            <person name="Kuo A."/>
            <person name="Curtis B.A."/>
            <person name="Tanifuji G."/>
            <person name="Burki F."/>
            <person name="Gruber A."/>
            <person name="Irimia M."/>
            <person name="Maruyama S."/>
            <person name="Arias M.C."/>
            <person name="Ball S.G."/>
            <person name="Gile G.H."/>
            <person name="Hirakawa Y."/>
            <person name="Hopkins J.F."/>
            <person name="Rensing S.A."/>
            <person name="Schmutz J."/>
            <person name="Symeonidi A."/>
            <person name="Elias M."/>
            <person name="Eveleigh R.J."/>
            <person name="Herman E.K."/>
            <person name="Klute M.J."/>
            <person name="Nakayama T."/>
            <person name="Obornik M."/>
            <person name="Reyes-Prieto A."/>
            <person name="Armbrust E.V."/>
            <person name="Aves S.J."/>
            <person name="Beiko R.G."/>
            <person name="Coutinho P."/>
            <person name="Dacks J.B."/>
            <person name="Durnford D.G."/>
            <person name="Fast N.M."/>
            <person name="Green B.R."/>
            <person name="Grisdale C."/>
            <person name="Hempe F."/>
            <person name="Henrissat B."/>
            <person name="Hoppner M.P."/>
            <person name="Ishida K.-I."/>
            <person name="Kim E."/>
            <person name="Koreny L."/>
            <person name="Kroth P.G."/>
            <person name="Liu Y."/>
            <person name="Malik S.-B."/>
            <person name="Maier U.G."/>
            <person name="McRose D."/>
            <person name="Mock T."/>
            <person name="Neilson J.A."/>
            <person name="Onodera N.T."/>
            <person name="Poole A.M."/>
            <person name="Pritham E.J."/>
            <person name="Richards T.A."/>
            <person name="Rocap G."/>
            <person name="Roy S.W."/>
            <person name="Sarai C."/>
            <person name="Schaack S."/>
            <person name="Shirato S."/>
            <person name="Slamovits C.H."/>
            <person name="Spencer D.F."/>
            <person name="Suzuki S."/>
            <person name="Worden A.Z."/>
            <person name="Zauner S."/>
            <person name="Barry K."/>
            <person name="Bell C."/>
            <person name="Bharti A.K."/>
            <person name="Crow J.A."/>
            <person name="Grimwood J."/>
            <person name="Kramer R."/>
            <person name="Lindquist E."/>
            <person name="Lucas S."/>
            <person name="Salamov A."/>
            <person name="McFadden G.I."/>
            <person name="Lane C.E."/>
            <person name="Keeling P.J."/>
            <person name="Gray M.W."/>
            <person name="Grigoriev I.V."/>
            <person name="Archibald J.M."/>
        </authorList>
    </citation>
    <scope>NUCLEOTIDE SEQUENCE</scope>
    <source>
        <strain evidence="3">CCMP2712</strain>
    </source>
</reference>
<gene>
    <name evidence="1" type="ORF">GUITHDRAFT_88647</name>
</gene>
<dbReference type="RefSeq" id="XP_005827615.1">
    <property type="nucleotide sequence ID" value="XM_005827558.1"/>
</dbReference>
<dbReference type="PaxDb" id="55529-EKX40635"/>
<evidence type="ECO:0000313" key="1">
    <source>
        <dbReference type="EMBL" id="EKX40635.1"/>
    </source>
</evidence>
<dbReference type="OrthoDB" id="40334at2759"/>
<dbReference type="eggNOG" id="ENOG502S21S">
    <property type="taxonomic scope" value="Eukaryota"/>
</dbReference>
<evidence type="ECO:0000313" key="3">
    <source>
        <dbReference type="Proteomes" id="UP000011087"/>
    </source>
</evidence>